<dbReference type="AlphaFoldDB" id="A0AAV1W708"/>
<gene>
    <name evidence="1" type="ORF">LLUT_LOCUS6229</name>
</gene>
<protein>
    <submittedName>
        <fullName evidence="1">Uncharacterized protein</fullName>
    </submittedName>
</protein>
<accession>A0AAV1W708</accession>
<name>A0AAV1W708_LUPLU</name>
<organism evidence="1 2">
    <name type="scientific">Lupinus luteus</name>
    <name type="common">European yellow lupine</name>
    <dbReference type="NCBI Taxonomy" id="3873"/>
    <lineage>
        <taxon>Eukaryota</taxon>
        <taxon>Viridiplantae</taxon>
        <taxon>Streptophyta</taxon>
        <taxon>Embryophyta</taxon>
        <taxon>Tracheophyta</taxon>
        <taxon>Spermatophyta</taxon>
        <taxon>Magnoliopsida</taxon>
        <taxon>eudicotyledons</taxon>
        <taxon>Gunneridae</taxon>
        <taxon>Pentapetalae</taxon>
        <taxon>rosids</taxon>
        <taxon>fabids</taxon>
        <taxon>Fabales</taxon>
        <taxon>Fabaceae</taxon>
        <taxon>Papilionoideae</taxon>
        <taxon>50 kb inversion clade</taxon>
        <taxon>genistoids sensu lato</taxon>
        <taxon>core genistoids</taxon>
        <taxon>Genisteae</taxon>
        <taxon>Lupinus</taxon>
    </lineage>
</organism>
<sequence length="54" mass="6040">MELSISGWCRIKQFMGIPVIDPDCKEGLSEIAKNCRQGGRILLSSYILEIDNVV</sequence>
<dbReference type="Proteomes" id="UP001497480">
    <property type="component" value="Unassembled WGS sequence"/>
</dbReference>
<evidence type="ECO:0000313" key="1">
    <source>
        <dbReference type="EMBL" id="CAL0305169.1"/>
    </source>
</evidence>
<comment type="caution">
    <text evidence="1">The sequence shown here is derived from an EMBL/GenBank/DDBJ whole genome shotgun (WGS) entry which is preliminary data.</text>
</comment>
<reference evidence="1 2" key="1">
    <citation type="submission" date="2024-03" db="EMBL/GenBank/DDBJ databases">
        <authorList>
            <person name="Martinez-Hernandez J."/>
        </authorList>
    </citation>
    <scope>NUCLEOTIDE SEQUENCE [LARGE SCALE GENOMIC DNA]</scope>
</reference>
<evidence type="ECO:0000313" key="2">
    <source>
        <dbReference type="Proteomes" id="UP001497480"/>
    </source>
</evidence>
<keyword evidence="2" id="KW-1185">Reference proteome</keyword>
<proteinExistence type="predicted"/>
<dbReference type="EMBL" id="CAXHTB010000004">
    <property type="protein sequence ID" value="CAL0305169.1"/>
    <property type="molecule type" value="Genomic_DNA"/>
</dbReference>